<gene>
    <name evidence="1" type="ORF">RPERSI_LOCUS368</name>
</gene>
<comment type="caution">
    <text evidence="1">The sequence shown here is derived from an EMBL/GenBank/DDBJ whole genome shotgun (WGS) entry which is preliminary data.</text>
</comment>
<accession>A0ACA9KCX5</accession>
<organism evidence="1 2">
    <name type="scientific">Racocetra persica</name>
    <dbReference type="NCBI Taxonomy" id="160502"/>
    <lineage>
        <taxon>Eukaryota</taxon>
        <taxon>Fungi</taxon>
        <taxon>Fungi incertae sedis</taxon>
        <taxon>Mucoromycota</taxon>
        <taxon>Glomeromycotina</taxon>
        <taxon>Glomeromycetes</taxon>
        <taxon>Diversisporales</taxon>
        <taxon>Gigasporaceae</taxon>
        <taxon>Racocetra</taxon>
    </lineage>
</organism>
<protein>
    <submittedName>
        <fullName evidence="1">31312_t:CDS:1</fullName>
    </submittedName>
</protein>
<evidence type="ECO:0000313" key="2">
    <source>
        <dbReference type="Proteomes" id="UP000789920"/>
    </source>
</evidence>
<dbReference type="Proteomes" id="UP000789920">
    <property type="component" value="Unassembled WGS sequence"/>
</dbReference>
<keyword evidence="2" id="KW-1185">Reference proteome</keyword>
<proteinExistence type="predicted"/>
<evidence type="ECO:0000313" key="1">
    <source>
        <dbReference type="EMBL" id="CAG8466121.1"/>
    </source>
</evidence>
<sequence>MKDLCGEKAATPVGWIYYEGEDKQGYSLNDKASLRLTEALWAVKDRGRALPIDGIYSIIGLLPYSDKVKVDYEKDPESVLRELEAAEVVESYDLKKGKLSFNPNEGIKIQASEYVISKKSSGLYEVEMREAMEEELCLGNDLEERLTNRIYNRFTGSLGVLKNLKDLEKLQIEGTYIDDNQLTEIPKNLQTIKELSDAINISRQLKEGESEDKLITNFQDLEKELKKFSEDSKDKEGKTELSKLQSPEQFGKFNYLTGVEYASTATTVIGGALTLLDFSTTGGVITLTAPLIGTGASQLKSNLYDAKQIGELGEVNQALKDLKNKVNQFLEEYDDDGNEEIDVEELINERKKFAEELNKVEAIVQDMQELEEKVLSYRQGSAGRKKLEEEKRIKSEIEKLSKELVGEQKSSEFKNKIKEKLPKKEIREIIPLISLGEKQQFLVISQNRKNLLAFFNSNEKQYSLDLVEYKEATKEAKMKKSKDFPQWFVSEEEAKNKVREIELDRKAIKILKELRKSKEKEGTSDKMEEENLIDKIKAKLREEGKLENNKTILSHSTSPRTSYQKNNHKEEKEKVTSDFRLYTITKEMLGFYSIAEVVEDSNKRPEKTIFCYLEEGFGKHQVKSLQATARLVKANGSQVFTSLEEVAEYLNSEQVAQVEVSRNQRKYDTKEKREQVTELDISNKNLEGELDLSDFINLEVLICNSNNLTSLNVSKQTKLESLTISKNSFPSQNPTWLSHLANLKELYLRQNNFSGSLEFIQNMTNLEVLDIVEKAASNDSENSLEIIAATPEYLKSELNKEIFPADYNLTDLNYSNFTFRDPRPFGTDWENKSELTVLKSDGQSYQVKLTKLGRKAVQKATQTLGDSQEKGQEVKKQKIYYNNSIVTLIAVNAKIDAKVDKENKFQFAKHIIEKIVNSSWFTRSWTFQEGLLSKQTIFMFDDGYDAQREKNINLGLSQALDAIKHRKQTVALDGIYSILGLLPYGYKIKVKYKEMDYKYTEEELEEALLDMMKENKHLPIKITYSDNPITTFQDESKIFIDMVNKKLIEGEKAIQKYKAQIEIPPKTGQN</sequence>
<reference evidence="1" key="1">
    <citation type="submission" date="2021-06" db="EMBL/GenBank/DDBJ databases">
        <authorList>
            <person name="Kallberg Y."/>
            <person name="Tangrot J."/>
            <person name="Rosling A."/>
        </authorList>
    </citation>
    <scope>NUCLEOTIDE SEQUENCE</scope>
    <source>
        <strain evidence="1">MA461A</strain>
    </source>
</reference>
<dbReference type="EMBL" id="CAJVQC010000275">
    <property type="protein sequence ID" value="CAG8466121.1"/>
    <property type="molecule type" value="Genomic_DNA"/>
</dbReference>
<name>A0ACA9KCX5_9GLOM</name>